<name>A0ACB9N9U6_BAUVA</name>
<organism evidence="1 2">
    <name type="scientific">Bauhinia variegata</name>
    <name type="common">Purple orchid tree</name>
    <name type="synonym">Phanera variegata</name>
    <dbReference type="NCBI Taxonomy" id="167791"/>
    <lineage>
        <taxon>Eukaryota</taxon>
        <taxon>Viridiplantae</taxon>
        <taxon>Streptophyta</taxon>
        <taxon>Embryophyta</taxon>
        <taxon>Tracheophyta</taxon>
        <taxon>Spermatophyta</taxon>
        <taxon>Magnoliopsida</taxon>
        <taxon>eudicotyledons</taxon>
        <taxon>Gunneridae</taxon>
        <taxon>Pentapetalae</taxon>
        <taxon>rosids</taxon>
        <taxon>fabids</taxon>
        <taxon>Fabales</taxon>
        <taxon>Fabaceae</taxon>
        <taxon>Cercidoideae</taxon>
        <taxon>Cercideae</taxon>
        <taxon>Bauhiniinae</taxon>
        <taxon>Bauhinia</taxon>
    </lineage>
</organism>
<reference evidence="1 2" key="1">
    <citation type="journal article" date="2022" name="DNA Res.">
        <title>Chromosomal-level genome assembly of the orchid tree Bauhinia variegata (Leguminosae; Cercidoideae) supports the allotetraploid origin hypothesis of Bauhinia.</title>
        <authorList>
            <person name="Zhong Y."/>
            <person name="Chen Y."/>
            <person name="Zheng D."/>
            <person name="Pang J."/>
            <person name="Liu Y."/>
            <person name="Luo S."/>
            <person name="Meng S."/>
            <person name="Qian L."/>
            <person name="Wei D."/>
            <person name="Dai S."/>
            <person name="Zhou R."/>
        </authorList>
    </citation>
    <scope>NUCLEOTIDE SEQUENCE [LARGE SCALE GENOMIC DNA]</scope>
    <source>
        <strain evidence="1">BV-YZ2020</strain>
    </source>
</reference>
<gene>
    <name evidence="1" type="ORF">L6164_017990</name>
</gene>
<dbReference type="Proteomes" id="UP000828941">
    <property type="component" value="Chromosome 7"/>
</dbReference>
<proteinExistence type="predicted"/>
<sequence length="441" mass="49835">MYKKGNCKFFVRGSCWKGEQCEYSHARKDPAVDVCTFYQKGLCAYGSRCRYKHIKASQAESSASSSANKSLASNYVVALATRGTSSWARKTTKALPSDKPARSLEQSHQNSPVNVGVGKFSTAIPSEYLFCTFPAANCPLEDKCNRIHGDQCLYCKKYCLHPTEHNEREKHLQTCEKKGKYLQALKDSQEIECNVCLESVLSKPKAAERKFGLFPECDHAFCISCIRNWRSSATNAPAPGTDLPRTVRACPVCRKQSYFVIPSPIWYSTKEEKEEIIENYKAKCKLIDCKHFDSGNGNCPFGTSCFYKHTVKPGSYTWKHHRPPPRRKNRFIKYDMLDMLGEFDLESGEYYSIMRDSEVFGNMDPFEPMAWSEMLGSGSGPVPFGPDDEDEDSDYENSFRINGLSEALVGSGSDEEDPLEAAIMSMMLSNFVEEMREWEGI</sequence>
<keyword evidence="2" id="KW-1185">Reference proteome</keyword>
<protein>
    <submittedName>
        <fullName evidence="1">Uncharacterized protein</fullName>
    </submittedName>
</protein>
<evidence type="ECO:0000313" key="1">
    <source>
        <dbReference type="EMBL" id="KAI4333149.1"/>
    </source>
</evidence>
<accession>A0ACB9N9U6</accession>
<comment type="caution">
    <text evidence="1">The sequence shown here is derived from an EMBL/GenBank/DDBJ whole genome shotgun (WGS) entry which is preliminary data.</text>
</comment>
<evidence type="ECO:0000313" key="2">
    <source>
        <dbReference type="Proteomes" id="UP000828941"/>
    </source>
</evidence>
<dbReference type="EMBL" id="CM039432">
    <property type="protein sequence ID" value="KAI4333149.1"/>
    <property type="molecule type" value="Genomic_DNA"/>
</dbReference>